<protein>
    <submittedName>
        <fullName evidence="2">Uncharacterized protein</fullName>
    </submittedName>
</protein>
<dbReference type="EMBL" id="GBXM01042386">
    <property type="protein sequence ID" value="JAH66191.1"/>
    <property type="molecule type" value="Transcribed_RNA"/>
</dbReference>
<sequence>MEGEGSGMDREERKGGRVKGKER</sequence>
<feature type="region of interest" description="Disordered" evidence="1">
    <location>
        <begin position="1"/>
        <end position="23"/>
    </location>
</feature>
<name>A0A0E9UKC8_ANGAN</name>
<reference evidence="2" key="2">
    <citation type="journal article" date="2015" name="Fish Shellfish Immunol.">
        <title>Early steps in the European eel (Anguilla anguilla)-Vibrio vulnificus interaction in the gills: Role of the RtxA13 toxin.</title>
        <authorList>
            <person name="Callol A."/>
            <person name="Pajuelo D."/>
            <person name="Ebbesson L."/>
            <person name="Teles M."/>
            <person name="MacKenzie S."/>
            <person name="Amaro C."/>
        </authorList>
    </citation>
    <scope>NUCLEOTIDE SEQUENCE</scope>
</reference>
<reference evidence="2" key="1">
    <citation type="submission" date="2014-11" db="EMBL/GenBank/DDBJ databases">
        <authorList>
            <person name="Amaro Gonzalez C."/>
        </authorList>
    </citation>
    <scope>NUCLEOTIDE SEQUENCE</scope>
</reference>
<proteinExistence type="predicted"/>
<evidence type="ECO:0000256" key="1">
    <source>
        <dbReference type="SAM" id="MobiDB-lite"/>
    </source>
</evidence>
<feature type="compositionally biased region" description="Basic and acidic residues" evidence="1">
    <location>
        <begin position="7"/>
        <end position="23"/>
    </location>
</feature>
<evidence type="ECO:0000313" key="2">
    <source>
        <dbReference type="EMBL" id="JAH66191.1"/>
    </source>
</evidence>
<accession>A0A0E9UKC8</accession>
<dbReference type="AlphaFoldDB" id="A0A0E9UKC8"/>
<organism evidence="2">
    <name type="scientific">Anguilla anguilla</name>
    <name type="common">European freshwater eel</name>
    <name type="synonym">Muraena anguilla</name>
    <dbReference type="NCBI Taxonomy" id="7936"/>
    <lineage>
        <taxon>Eukaryota</taxon>
        <taxon>Metazoa</taxon>
        <taxon>Chordata</taxon>
        <taxon>Craniata</taxon>
        <taxon>Vertebrata</taxon>
        <taxon>Euteleostomi</taxon>
        <taxon>Actinopterygii</taxon>
        <taxon>Neopterygii</taxon>
        <taxon>Teleostei</taxon>
        <taxon>Anguilliformes</taxon>
        <taxon>Anguillidae</taxon>
        <taxon>Anguilla</taxon>
    </lineage>
</organism>